<feature type="compositionally biased region" description="Basic and acidic residues" evidence="1">
    <location>
        <begin position="600"/>
        <end position="611"/>
    </location>
</feature>
<evidence type="ECO:0000256" key="1">
    <source>
        <dbReference type="SAM" id="MobiDB-lite"/>
    </source>
</evidence>
<gene>
    <name evidence="2" type="ORF">MUK42_28202</name>
</gene>
<proteinExistence type="predicted"/>
<organism evidence="2 3">
    <name type="scientific">Musa troglodytarum</name>
    <name type="common">fe'i banana</name>
    <dbReference type="NCBI Taxonomy" id="320322"/>
    <lineage>
        <taxon>Eukaryota</taxon>
        <taxon>Viridiplantae</taxon>
        <taxon>Streptophyta</taxon>
        <taxon>Embryophyta</taxon>
        <taxon>Tracheophyta</taxon>
        <taxon>Spermatophyta</taxon>
        <taxon>Magnoliopsida</taxon>
        <taxon>Liliopsida</taxon>
        <taxon>Zingiberales</taxon>
        <taxon>Musaceae</taxon>
        <taxon>Musa</taxon>
    </lineage>
</organism>
<keyword evidence="3" id="KW-1185">Reference proteome</keyword>
<evidence type="ECO:0000313" key="3">
    <source>
        <dbReference type="Proteomes" id="UP001055439"/>
    </source>
</evidence>
<evidence type="ECO:0000313" key="2">
    <source>
        <dbReference type="EMBL" id="URD87331.1"/>
    </source>
</evidence>
<dbReference type="Pfam" id="PF06101">
    <property type="entry name" value="Vps62"/>
    <property type="match status" value="1"/>
</dbReference>
<dbReference type="Proteomes" id="UP001055439">
    <property type="component" value="Chromosome 2"/>
</dbReference>
<dbReference type="InterPro" id="IPR009291">
    <property type="entry name" value="Vps62"/>
</dbReference>
<feature type="region of interest" description="Disordered" evidence="1">
    <location>
        <begin position="591"/>
        <end position="611"/>
    </location>
</feature>
<evidence type="ECO:0008006" key="4">
    <source>
        <dbReference type="Google" id="ProtNLM"/>
    </source>
</evidence>
<sequence>VGATMEESSTASHVVVGFAQPLRSSLSTLGGCFLARYSNVPSDTCGICSSCHSLNSSGLHPSPYLVLTMGNSTATGALSPLPVETSFRLPSPLPSWPPGGEFAKGRIDLGGLEVRQVSTFTQVWAVRGGGQDDLGATFFRPSPVPTGFSVLGYYAQPNNRPLFGWVLVAKDTGNGDALAKPSDYTLVWSSESSTIKQDGRGYFWLPTPPQGYAAVGLVVTNSSEKPSVEEIRCVRSDLTDQSQSDAYVWSTDGFSVNGLRPSTRGIKALGVSVGTFIAQANGATTATSLACLKNRASNFTSMPNLMQAEALMKAYSPWIYYHPDEEYLPSSVSWLFDNGALLYQKGNQNPTPIVSDGSNLPQGGSNDGAYWIDLPVDGGRRDKVRKGDLSSTKVYLHIKPMLGATFTDVVIWIFCPFNGPATAKVQLLLHIPLGKIGQHVGDWEHMTLRISNFTGELWRVYFSQHSSGAWVDASQLEFQEGNKPVGYSSLRGHAMYAKPGLVLQGDSKLGIGIRNDTAKGSGIDSGGSFEVVAAEYMGSAVAEPAWLNYMRQWGPTVSYDIANELKNVEKLLPKNLRSKLENIIKSLPAEVLGEEGPTGPKEKNSWATDEK</sequence>
<dbReference type="AlphaFoldDB" id="A0A9E7JNN8"/>
<dbReference type="PANTHER" id="PTHR48152">
    <property type="entry name" value="F1C9.34 PROTEIN"/>
    <property type="match status" value="1"/>
</dbReference>
<reference evidence="2" key="1">
    <citation type="submission" date="2022-05" db="EMBL/GenBank/DDBJ databases">
        <title>The Musa troglodytarum L. genome provides insights into the mechanism of non-climacteric behaviour and enrichment of carotenoids.</title>
        <authorList>
            <person name="Wang J."/>
        </authorList>
    </citation>
    <scope>NUCLEOTIDE SEQUENCE</scope>
    <source>
        <tissue evidence="2">Leaf</tissue>
    </source>
</reference>
<dbReference type="EMBL" id="CP097504">
    <property type="protein sequence ID" value="URD87331.1"/>
    <property type="molecule type" value="Genomic_DNA"/>
</dbReference>
<protein>
    <recommendedName>
        <fullName evidence="4">DUF946 domain-containing protein</fullName>
    </recommendedName>
</protein>
<feature type="non-terminal residue" evidence="2">
    <location>
        <position position="1"/>
    </location>
</feature>
<dbReference type="OrthoDB" id="188042at2759"/>
<name>A0A9E7JNN8_9LILI</name>
<dbReference type="PANTHER" id="PTHR48152:SF3">
    <property type="entry name" value="DUF946 FAMILY PROTEIN (DUF946)"/>
    <property type="match status" value="1"/>
</dbReference>
<accession>A0A9E7JNN8</accession>